<dbReference type="InterPro" id="IPR010499">
    <property type="entry name" value="AraC_E-bd"/>
</dbReference>
<dbReference type="SMART" id="SM00871">
    <property type="entry name" value="AraC_E_bind"/>
    <property type="match status" value="1"/>
</dbReference>
<dbReference type="EMBL" id="MUHG01000017">
    <property type="protein sequence ID" value="OXB19801.1"/>
    <property type="molecule type" value="Genomic_DNA"/>
</dbReference>
<dbReference type="InterPro" id="IPR018062">
    <property type="entry name" value="HTH_AraC-typ_CS"/>
</dbReference>
<dbReference type="OrthoDB" id="9816011at2"/>
<protein>
    <submittedName>
        <fullName evidence="6">AraC family transcriptional regulator</fullName>
    </submittedName>
</protein>
<dbReference type="SMART" id="SM00342">
    <property type="entry name" value="HTH_ARAC"/>
    <property type="match status" value="1"/>
</dbReference>
<keyword evidence="1" id="KW-0805">Transcription regulation</keyword>
<dbReference type="EMBL" id="MIKE01000028">
    <property type="protein sequence ID" value="OHT43319.1"/>
    <property type="molecule type" value="Genomic_DNA"/>
</dbReference>
<name>A0A1S1J1E1_9FLAO</name>
<comment type="caution">
    <text evidence="5">The sequence shown here is derived from an EMBL/GenBank/DDBJ whole genome shotgun (WGS) entry which is preliminary data.</text>
</comment>
<dbReference type="PANTHER" id="PTHR40055:SF1">
    <property type="entry name" value="TRANSCRIPTIONAL REGULATOR YGIV-RELATED"/>
    <property type="match status" value="1"/>
</dbReference>
<dbReference type="Gene3D" id="3.20.80.10">
    <property type="entry name" value="Regulatory factor, effector binding domain"/>
    <property type="match status" value="1"/>
</dbReference>
<reference evidence="7" key="2">
    <citation type="submission" date="2016-09" db="EMBL/GenBank/DDBJ databases">
        <authorList>
            <person name="Chen S."/>
            <person name="Walker E."/>
        </authorList>
    </citation>
    <scope>NUCLEOTIDE SEQUENCE [LARGE SCALE GENOMIC DNA]</scope>
    <source>
        <strain evidence="7">MSU</strain>
    </source>
</reference>
<sequence length="313" mass="36612">MTKEESIKEYYFRINKSIDYIKENLHEELSLEKLAALSSFSKFHFHRIFKSVTGKTINEFIKNAKIERALFFLMNNPSKTISEIANDCGFLNVSSFSRSFREVRQMTPSEWRVQYKNSNIRIIDSNIGKMQSEIENYLALKLNNLKNIEMSEIKKLDFEVKNLEAFNVIYIRNLNIHSHDSETFEEMFKKLFSWATPRNLVNFPETKALTVYRSNANLSGMLQADVCLSVPEKIVGEGIVGNTIISGGLYAIFHKEGPMSECFKTWNYIYEVWFEENGYQPDNRNFFLSHLNDPKLHPENLHIIDIYIPIKLL</sequence>
<evidence type="ECO:0000256" key="3">
    <source>
        <dbReference type="ARBA" id="ARBA00023163"/>
    </source>
</evidence>
<evidence type="ECO:0000313" key="6">
    <source>
        <dbReference type="EMBL" id="OXB19801.1"/>
    </source>
</evidence>
<dbReference type="Pfam" id="PF06445">
    <property type="entry name" value="GyrI-like"/>
    <property type="match status" value="1"/>
</dbReference>
<evidence type="ECO:0000259" key="4">
    <source>
        <dbReference type="PROSITE" id="PS01124"/>
    </source>
</evidence>
<evidence type="ECO:0000256" key="1">
    <source>
        <dbReference type="ARBA" id="ARBA00023015"/>
    </source>
</evidence>
<evidence type="ECO:0000313" key="5">
    <source>
        <dbReference type="EMBL" id="OHT43319.1"/>
    </source>
</evidence>
<dbReference type="PRINTS" id="PR00032">
    <property type="entry name" value="HTHARAC"/>
</dbReference>
<dbReference type="Gene3D" id="1.10.10.60">
    <property type="entry name" value="Homeodomain-like"/>
    <property type="match status" value="2"/>
</dbReference>
<dbReference type="PROSITE" id="PS00041">
    <property type="entry name" value="HTH_ARAC_FAMILY_1"/>
    <property type="match status" value="1"/>
</dbReference>
<dbReference type="SUPFAM" id="SSF55136">
    <property type="entry name" value="Probable bacterial effector-binding domain"/>
    <property type="match status" value="1"/>
</dbReference>
<accession>A0A1S1J1E1</accession>
<dbReference type="Proteomes" id="UP000198319">
    <property type="component" value="Unassembled WGS sequence"/>
</dbReference>
<dbReference type="PANTHER" id="PTHR40055">
    <property type="entry name" value="TRANSCRIPTIONAL REGULATOR YGIV-RELATED"/>
    <property type="match status" value="1"/>
</dbReference>
<dbReference type="InterPro" id="IPR050908">
    <property type="entry name" value="SmbC-like"/>
</dbReference>
<keyword evidence="8" id="KW-1185">Reference proteome</keyword>
<dbReference type="GO" id="GO:0003700">
    <property type="term" value="F:DNA-binding transcription factor activity"/>
    <property type="evidence" value="ECO:0007669"/>
    <property type="project" value="InterPro"/>
</dbReference>
<evidence type="ECO:0000313" key="7">
    <source>
        <dbReference type="Proteomes" id="UP000180252"/>
    </source>
</evidence>
<dbReference type="PROSITE" id="PS01124">
    <property type="entry name" value="HTH_ARAC_FAMILY_2"/>
    <property type="match status" value="1"/>
</dbReference>
<dbReference type="RefSeq" id="WP_017497009.1">
    <property type="nucleotide sequence ID" value="NZ_MIKE01000028.1"/>
</dbReference>
<proteinExistence type="predicted"/>
<evidence type="ECO:0000256" key="2">
    <source>
        <dbReference type="ARBA" id="ARBA00023125"/>
    </source>
</evidence>
<dbReference type="InterPro" id="IPR020449">
    <property type="entry name" value="Tscrpt_reg_AraC-type_HTH"/>
</dbReference>
<evidence type="ECO:0000313" key="8">
    <source>
        <dbReference type="Proteomes" id="UP000198319"/>
    </source>
</evidence>
<gene>
    <name evidence="6" type="ORF">B0A71_10185</name>
    <name evidence="5" type="ORF">BHE19_18670</name>
</gene>
<dbReference type="InterPro" id="IPR029442">
    <property type="entry name" value="GyrI-like"/>
</dbReference>
<dbReference type="AlphaFoldDB" id="A0A1S1J1E1"/>
<reference evidence="6 8" key="3">
    <citation type="submission" date="2016-11" db="EMBL/GenBank/DDBJ databases">
        <title>Whole genomes of Flavobacteriaceae.</title>
        <authorList>
            <person name="Stine C."/>
            <person name="Li C."/>
            <person name="Tadesse D."/>
        </authorList>
    </citation>
    <scope>NUCLEOTIDE SEQUENCE [LARGE SCALE GENOMIC DNA]</scope>
    <source>
        <strain evidence="6 8">ATCC BAA-2541</strain>
    </source>
</reference>
<dbReference type="SUPFAM" id="SSF46689">
    <property type="entry name" value="Homeodomain-like"/>
    <property type="match status" value="2"/>
</dbReference>
<feature type="domain" description="HTH araC/xylS-type" evidence="4">
    <location>
        <begin position="15"/>
        <end position="114"/>
    </location>
</feature>
<dbReference type="InterPro" id="IPR011256">
    <property type="entry name" value="Reg_factor_effector_dom_sf"/>
</dbReference>
<dbReference type="InterPro" id="IPR009057">
    <property type="entry name" value="Homeodomain-like_sf"/>
</dbReference>
<organism evidence="5 7">
    <name type="scientific">Flavobacterium tructae</name>
    <dbReference type="NCBI Taxonomy" id="1114873"/>
    <lineage>
        <taxon>Bacteria</taxon>
        <taxon>Pseudomonadati</taxon>
        <taxon>Bacteroidota</taxon>
        <taxon>Flavobacteriia</taxon>
        <taxon>Flavobacteriales</taxon>
        <taxon>Flavobacteriaceae</taxon>
        <taxon>Flavobacterium</taxon>
    </lineage>
</organism>
<keyword evidence="3" id="KW-0804">Transcription</keyword>
<dbReference type="Pfam" id="PF12833">
    <property type="entry name" value="HTH_18"/>
    <property type="match status" value="1"/>
</dbReference>
<dbReference type="InterPro" id="IPR018060">
    <property type="entry name" value="HTH_AraC"/>
</dbReference>
<reference evidence="5" key="1">
    <citation type="submission" date="2016-09" db="EMBL/GenBank/DDBJ databases">
        <authorList>
            <person name="Capua I."/>
            <person name="De Benedictis P."/>
            <person name="Joannis T."/>
            <person name="Lombin L.H."/>
            <person name="Cattoli G."/>
        </authorList>
    </citation>
    <scope>NUCLEOTIDE SEQUENCE [LARGE SCALE GENOMIC DNA]</scope>
    <source>
        <strain evidence="5">MSU</strain>
    </source>
</reference>
<keyword evidence="2" id="KW-0238">DNA-binding</keyword>
<dbReference type="STRING" id="1278819.BHE19_18670"/>
<dbReference type="Proteomes" id="UP000180252">
    <property type="component" value="Unassembled WGS sequence"/>
</dbReference>
<dbReference type="GO" id="GO:0043565">
    <property type="term" value="F:sequence-specific DNA binding"/>
    <property type="evidence" value="ECO:0007669"/>
    <property type="project" value="InterPro"/>
</dbReference>